<dbReference type="OrthoDB" id="384733at2157"/>
<dbReference type="Proteomes" id="UP000011645">
    <property type="component" value="Unassembled WGS sequence"/>
</dbReference>
<dbReference type="HOGENOM" id="CLU_1536610_0_0_2"/>
<protein>
    <submittedName>
        <fullName evidence="2">Uncharacterized protein</fullName>
    </submittedName>
</protein>
<feature type="region of interest" description="Disordered" evidence="1">
    <location>
        <begin position="152"/>
        <end position="174"/>
    </location>
</feature>
<accession>D8J9U1</accession>
<keyword evidence="5" id="KW-1185">Reference proteome</keyword>
<dbReference type="eggNOG" id="arCOG13278">
    <property type="taxonomic scope" value="Archaea"/>
</dbReference>
<dbReference type="EMBL" id="CP002062">
    <property type="protein sequence ID" value="ADJ14463.1"/>
    <property type="molecule type" value="Genomic_DNA"/>
</dbReference>
<organism evidence="2 4">
    <name type="scientific">Halalkalicoccus jeotgali (strain DSM 18796 / CECT 7217 / JCM 14584 / KCTC 4019 / B3)</name>
    <dbReference type="NCBI Taxonomy" id="795797"/>
    <lineage>
        <taxon>Archaea</taxon>
        <taxon>Methanobacteriati</taxon>
        <taxon>Methanobacteriota</taxon>
        <taxon>Stenosarchaea group</taxon>
        <taxon>Halobacteria</taxon>
        <taxon>Halobacteriales</taxon>
        <taxon>Halococcaceae</taxon>
        <taxon>Halalkalicoccus</taxon>
    </lineage>
</organism>
<evidence type="ECO:0000313" key="2">
    <source>
        <dbReference type="EMBL" id="ADJ14463.1"/>
    </source>
</evidence>
<evidence type="ECO:0000313" key="4">
    <source>
        <dbReference type="Proteomes" id="UP000000390"/>
    </source>
</evidence>
<evidence type="ECO:0000313" key="3">
    <source>
        <dbReference type="EMBL" id="ELY40177.1"/>
    </source>
</evidence>
<dbReference type="AlphaFoldDB" id="D8J9U1"/>
<evidence type="ECO:0000313" key="5">
    <source>
        <dbReference type="Proteomes" id="UP000011645"/>
    </source>
</evidence>
<dbReference type="RefSeq" id="WP_008414599.1">
    <property type="nucleotide sequence ID" value="NC_014297.1"/>
</dbReference>
<name>D8J9U1_HALJB</name>
<dbReference type="STRING" id="795797.HacjB3_05360"/>
<proteinExistence type="predicted"/>
<dbReference type="KEGG" id="hje:HacjB3_05360"/>
<gene>
    <name evidence="2" type="ordered locus">HacjB3_05360</name>
    <name evidence="3" type="ORF">C497_03735</name>
</gene>
<dbReference type="EMBL" id="AOHV01000010">
    <property type="protein sequence ID" value="ELY40177.1"/>
    <property type="molecule type" value="Genomic_DNA"/>
</dbReference>
<reference evidence="3 5" key="2">
    <citation type="journal article" date="2014" name="PLoS Genet.">
        <title>Phylogenetically driven sequencing of extremely halophilic archaea reveals strategies for static and dynamic osmo-response.</title>
        <authorList>
            <person name="Becker E.A."/>
            <person name="Seitzer P.M."/>
            <person name="Tritt A."/>
            <person name="Larsen D."/>
            <person name="Krusor M."/>
            <person name="Yao A.I."/>
            <person name="Wu D."/>
            <person name="Madern D."/>
            <person name="Eisen J.A."/>
            <person name="Darling A.E."/>
            <person name="Facciotti M.T."/>
        </authorList>
    </citation>
    <scope>NUCLEOTIDE SEQUENCE [LARGE SCALE GENOMIC DNA]</scope>
    <source>
        <strain evidence="3">B3</strain>
        <strain evidence="5">DSM 18796 / CECT 7217 / JCM 14584 / KCTC 4019 / B3</strain>
    </source>
</reference>
<sequence>MRDVYNSYDEASDSYGEAMGFDHVSGDFRRDARNRVRVLRGPQMVAEQLVRTLLTPCEDRYDEDFHRASGTDPFRPEYGLDRSKLLGTSEALAKEAIIEAIGPDADSRVARLAPGDIELDRTAGNRDDVEVHITVYLADGTPVEFATQLRGRMTRDGFQSGRERSTERLGGAQL</sequence>
<evidence type="ECO:0000256" key="1">
    <source>
        <dbReference type="SAM" id="MobiDB-lite"/>
    </source>
</evidence>
<reference evidence="2 4" key="1">
    <citation type="journal article" date="2010" name="J. Bacteriol.">
        <title>Complete genome sequence of Halalkalicoccus jeotgali B3(T), an extremely halophilic archaeon.</title>
        <authorList>
            <person name="Roh S.W."/>
            <person name="Nam Y.D."/>
            <person name="Nam S.H."/>
            <person name="Choi S.H."/>
            <person name="Park H.S."/>
            <person name="Bae J.W."/>
        </authorList>
    </citation>
    <scope>NUCLEOTIDE SEQUENCE [LARGE SCALE GENOMIC DNA]</scope>
    <source>
        <strain evidence="2">B3</strain>
        <strain evidence="4">DSM 18796 / CECT 7217 / JCM 14584 / KCTC 4019 / B3</strain>
    </source>
</reference>
<dbReference type="PATRIC" id="fig|795797.18.peg.1074"/>
<dbReference type="GeneID" id="9418876"/>
<dbReference type="Proteomes" id="UP000000390">
    <property type="component" value="Chromosome"/>
</dbReference>